<dbReference type="EMBL" id="NTHN01000335">
    <property type="protein sequence ID" value="PBD17675.1"/>
    <property type="molecule type" value="Genomic_DNA"/>
</dbReference>
<keyword evidence="1" id="KW-0732">Signal</keyword>
<evidence type="ECO:0000256" key="1">
    <source>
        <dbReference type="SAM" id="SignalP"/>
    </source>
</evidence>
<dbReference type="AlphaFoldDB" id="A0A2A3JR47"/>
<evidence type="ECO:0000313" key="4">
    <source>
        <dbReference type="Proteomes" id="UP000217448"/>
    </source>
</evidence>
<proteinExistence type="predicted"/>
<evidence type="ECO:0000313" key="3">
    <source>
        <dbReference type="EMBL" id="PBD17675.1"/>
    </source>
</evidence>
<gene>
    <name evidence="2" type="ORF">CLG85_006735</name>
    <name evidence="3" type="ORF">CLG85_18795</name>
</gene>
<feature type="chain" id="PRO_5013195316" description="Outer membrane protein beta-barrel domain-containing protein" evidence="1">
    <location>
        <begin position="28"/>
        <end position="251"/>
    </location>
</feature>
<reference evidence="2" key="3">
    <citation type="submission" date="2024-05" db="EMBL/GenBank/DDBJ databases">
        <title>Yangia mangrovi SAOS 153D genome.</title>
        <authorList>
            <person name="Verma A."/>
            <person name="Pal Y."/>
            <person name="Sundharam S."/>
            <person name="Bisht B."/>
            <person name="Srinivasan K."/>
        </authorList>
    </citation>
    <scope>NUCLEOTIDE SEQUENCE</scope>
    <source>
        <strain evidence="2">SAOS 153D</strain>
    </source>
</reference>
<dbReference type="InterPro" id="IPR011250">
    <property type="entry name" value="OMP/PagP_B-barrel"/>
</dbReference>
<keyword evidence="4" id="KW-1185">Reference proteome</keyword>
<name>A0A2A3JR47_9RHOB</name>
<dbReference type="OrthoDB" id="6555107at2"/>
<dbReference type="Proteomes" id="UP000217448">
    <property type="component" value="Unassembled WGS sequence"/>
</dbReference>
<reference evidence="3" key="1">
    <citation type="submission" date="2017-09" db="EMBL/GenBank/DDBJ databases">
        <title>Yangia sp. SAOS 153D whole genome sequencing.</title>
        <authorList>
            <person name="Verma A."/>
            <person name="Krishnamurthi S."/>
        </authorList>
    </citation>
    <scope>NUCLEOTIDE SEQUENCE [LARGE SCALE GENOMIC DNA]</scope>
    <source>
        <strain evidence="3">SAOS 153D</strain>
    </source>
</reference>
<comment type="caution">
    <text evidence="3">The sequence shown here is derived from an EMBL/GenBank/DDBJ whole genome shotgun (WGS) entry which is preliminary data.</text>
</comment>
<sequence length="251" mass="27298">MKSFRRNMTAIGLALAAVATTTAPVAAQDWEVRITPYVWAAGLEGDLGTLPGFPAQAVDLSFGDIWDDLDYGLFLAGSARNGPWVIYFDGSVVKTDTTEKVGGPYVSKVNITSDTSTLAMAFGGTVSQSYAHNLDLYGGFRYWHLENSYSVYTTSGRIKRDADADWTDPILGMAGRYALNDRWQAFGAADIGGFGVGSDFEWSLLAAVNYAFSENFSLAMGWRVLDIDYDKDGVVYDTTQSGPILGLTFKF</sequence>
<evidence type="ECO:0000313" key="2">
    <source>
        <dbReference type="EMBL" id="MCT4370043.1"/>
    </source>
</evidence>
<accession>A0A2A3JR47</accession>
<reference evidence="4" key="2">
    <citation type="submission" date="2023-07" db="EMBL/GenBank/DDBJ databases">
        <title>Yangia mangrovi SAOS 153D genome.</title>
        <authorList>
            <person name="Verma A."/>
            <person name="Pal Y."/>
            <person name="Sundharam S."/>
            <person name="Bisht B."/>
            <person name="Srinivasan K."/>
        </authorList>
    </citation>
    <scope>NUCLEOTIDE SEQUENCE [LARGE SCALE GENOMIC DNA]</scope>
    <source>
        <strain evidence="4">SAOS 153D</strain>
    </source>
</reference>
<feature type="signal peptide" evidence="1">
    <location>
        <begin position="1"/>
        <end position="27"/>
    </location>
</feature>
<protein>
    <recommendedName>
        <fullName evidence="5">Outer membrane protein beta-barrel domain-containing protein</fullName>
    </recommendedName>
</protein>
<dbReference type="RefSeq" id="WP_095883624.1">
    <property type="nucleotide sequence ID" value="NZ_NTHN02000009.1"/>
</dbReference>
<evidence type="ECO:0008006" key="5">
    <source>
        <dbReference type="Google" id="ProtNLM"/>
    </source>
</evidence>
<dbReference type="EMBL" id="NTHN02000009">
    <property type="protein sequence ID" value="MCT4370043.1"/>
    <property type="molecule type" value="Genomic_DNA"/>
</dbReference>
<organism evidence="3">
    <name type="scientific">Alloyangia mangrovi</name>
    <dbReference type="NCBI Taxonomy" id="1779329"/>
    <lineage>
        <taxon>Bacteria</taxon>
        <taxon>Pseudomonadati</taxon>
        <taxon>Pseudomonadota</taxon>
        <taxon>Alphaproteobacteria</taxon>
        <taxon>Rhodobacterales</taxon>
        <taxon>Roseobacteraceae</taxon>
        <taxon>Alloyangia</taxon>
    </lineage>
</organism>
<dbReference type="SUPFAM" id="SSF56925">
    <property type="entry name" value="OMPA-like"/>
    <property type="match status" value="1"/>
</dbReference>